<evidence type="ECO:0000256" key="3">
    <source>
        <dbReference type="SAM" id="Coils"/>
    </source>
</evidence>
<feature type="compositionally biased region" description="Basic and acidic residues" evidence="4">
    <location>
        <begin position="1308"/>
        <end position="1318"/>
    </location>
</feature>
<gene>
    <name evidence="5" type="ORF">PCOR1329_LOCUS1611</name>
</gene>
<dbReference type="SUPFAM" id="SSF53335">
    <property type="entry name" value="S-adenosyl-L-methionine-dependent methyltransferases"/>
    <property type="match status" value="1"/>
</dbReference>
<dbReference type="Gene3D" id="3.40.50.150">
    <property type="entry name" value="Vaccinia Virus protein VP39"/>
    <property type="match status" value="1"/>
</dbReference>
<dbReference type="EMBL" id="CAUYUJ010000392">
    <property type="protein sequence ID" value="CAK0790295.1"/>
    <property type="molecule type" value="Genomic_DNA"/>
</dbReference>
<evidence type="ECO:0000313" key="5">
    <source>
        <dbReference type="EMBL" id="CAK0790295.1"/>
    </source>
</evidence>
<keyword evidence="2" id="KW-0808">Transferase</keyword>
<feature type="region of interest" description="Disordered" evidence="4">
    <location>
        <begin position="1255"/>
        <end position="1318"/>
    </location>
</feature>
<dbReference type="InterPro" id="IPR029063">
    <property type="entry name" value="SAM-dependent_MTases_sf"/>
</dbReference>
<sequence length="1318" mass="142637">MGVADPNTQHILLDGIGLAATFPSQTFEDTAKGSQRGKGYVTSRAVDADSNRMALQALEAVRIQLNGQASSLDQQHDERMDKHDEKLQALQGELAEFKKLLAVAEERPVVPVAVPSGFSRDPDHALVALVVVMSQVPTTLAAVKKSLDEWLLSLAFKPEDYNIEADGPLLSRRFPIKFGGLSAPATRKVQAVLPKLRENGVWREFWAEVDGAPARRLHLGPGESPQQVKQEITLRKCKDAFQELRGAGSRIFLGRERGALPIGWGKVLRVEAAGAKASLKKNYLARLRPHRAIAPPQGVRQGNLQLRAFMNEIYPESALITSFVGAERSDVLLTVFNIHNQGMRSDDIRRVTVSIDAALRAAQDGPARRLVAVNGDFNFAADEALILRAPSAAIRRPRRRLRCRASDEPSHYVKDTNESSCIDRVFCSLASWQACQMHATSATVESAAAVSDKSGLAASSAGLPKLVAASSKLDRKKKGVHSSYLELSVEGPGHGLVRACAGDIGEAVRSIVGLLQVFRIMQLAEYFANLVLKIPKCMVVPLAGRFSVPLAARVKAAILEAIPTWADLEVVLKLLYLGLWFGPEVGPCDCWTDPVAKLRLRAQAICRGATPPSVSAILYSTRAVATLSYVAQIAWLPPKLLALELPTLAQAFPAPLGALSLESWAQLFLWGGPRVLRWGRAAVASLARAATLAFPEHEQILHSLVSFVNEHDDWRTLCMLRPGRLHPSFWRSQSHVGTLAQAAAGLGPPGQLSPMVPVACEAPREELQAAVLSSGERAALEATDFGPTPSAEPLEGLGGHAGDFYACASQLQLADFVDGAAGPTIGAAARASACSVAVKTMVSLMPASPSMKDVPDVSEFFLGKLPTEQRQQLDAAVALATSEGRFLRVGTACSGTDSPVAVFRGLAKAMPRLKVEHTFSCESDVKKRQWITDNFPDLPYLFGDIQELPTGAAFNYITGKAAQVPPVDILIAGFVCKSVSLENNERNKYANCIKEACGFTGITFQGMIQYVQQFQPAVVICENVEGLVKKNRGLEPVVNHVKDEFASSGYAFHHKVLDSRDFLLPHRRKRCWMWAFRGLAHAGAAALAGEAVLALRQERHWEMNALFRSVKASDVDMPRPLNERERSVVQKVLSKLSPRERGEEVVVDVGKSVERAVYCVGAAPCVVPNSRPYRVKKDKLLSPEQVHAVQGIFKEDFPALARWGKEKKILTRDLAGNAFSTTVCMAVAIAVLCHGPLPGTGALKRIQAVTEEHLEGAAAPATPPARASRAPVATTPRRVQPPRAVKRTRAGASSPAAGGPLAKRLRVKSSDVGRQYEF</sequence>
<reference evidence="5" key="1">
    <citation type="submission" date="2023-10" db="EMBL/GenBank/DDBJ databases">
        <authorList>
            <person name="Chen Y."/>
            <person name="Shah S."/>
            <person name="Dougan E. K."/>
            <person name="Thang M."/>
            <person name="Chan C."/>
        </authorList>
    </citation>
    <scope>NUCLEOTIDE SEQUENCE [LARGE SCALE GENOMIC DNA]</scope>
</reference>
<keyword evidence="1" id="KW-0489">Methyltransferase</keyword>
<feature type="compositionally biased region" description="Low complexity" evidence="4">
    <location>
        <begin position="1257"/>
        <end position="1278"/>
    </location>
</feature>
<comment type="caution">
    <text evidence="5">The sequence shown here is derived from an EMBL/GenBank/DDBJ whole genome shotgun (WGS) entry which is preliminary data.</text>
</comment>
<organism evidence="5 6">
    <name type="scientific">Prorocentrum cordatum</name>
    <dbReference type="NCBI Taxonomy" id="2364126"/>
    <lineage>
        <taxon>Eukaryota</taxon>
        <taxon>Sar</taxon>
        <taxon>Alveolata</taxon>
        <taxon>Dinophyceae</taxon>
        <taxon>Prorocentrales</taxon>
        <taxon>Prorocentraceae</taxon>
        <taxon>Prorocentrum</taxon>
    </lineage>
</organism>
<dbReference type="Pfam" id="PF00145">
    <property type="entry name" value="DNA_methylase"/>
    <property type="match status" value="1"/>
</dbReference>
<evidence type="ECO:0000256" key="2">
    <source>
        <dbReference type="ARBA" id="ARBA00022679"/>
    </source>
</evidence>
<keyword evidence="6" id="KW-1185">Reference proteome</keyword>
<name>A0ABN9PE35_9DINO</name>
<evidence type="ECO:0000256" key="1">
    <source>
        <dbReference type="ARBA" id="ARBA00022603"/>
    </source>
</evidence>
<dbReference type="Proteomes" id="UP001189429">
    <property type="component" value="Unassembled WGS sequence"/>
</dbReference>
<dbReference type="InterPro" id="IPR001525">
    <property type="entry name" value="C5_MeTfrase"/>
</dbReference>
<proteinExistence type="predicted"/>
<accession>A0ABN9PE35</accession>
<protein>
    <recommendedName>
        <fullName evidence="7">DNA (cytosine-5-)-methyltransferase</fullName>
    </recommendedName>
</protein>
<feature type="compositionally biased region" description="Low complexity" evidence="4">
    <location>
        <begin position="1290"/>
        <end position="1300"/>
    </location>
</feature>
<evidence type="ECO:0000313" key="6">
    <source>
        <dbReference type="Proteomes" id="UP001189429"/>
    </source>
</evidence>
<evidence type="ECO:0000256" key="4">
    <source>
        <dbReference type="SAM" id="MobiDB-lite"/>
    </source>
</evidence>
<feature type="coiled-coil region" evidence="3">
    <location>
        <begin position="55"/>
        <end position="107"/>
    </location>
</feature>
<evidence type="ECO:0008006" key="7">
    <source>
        <dbReference type="Google" id="ProtNLM"/>
    </source>
</evidence>
<keyword evidence="3" id="KW-0175">Coiled coil</keyword>